<sequence length="428" mass="46674">MVNIVIQDYTGQAYELTGRTRSPRSSSAQAYSSDSYSIFRLVARLPVGLQQWVQILGSVQQGTSYFHGSHPGEIYQAVAQCVLRGDLRIYQLPALTTVGALPGKHGIGLRIIKGPNPHCATDLMPEAINSTDAAQQLLNELGISSEAFLSYLKGESLYNDYQKQNPSAEILNLLAAGELLAYKIPLPPKTPPAKPAEFLPATAADRPVPLAPESLDKVTGNSLKTSEKADVAPVEDTAPFKREHKDGSAKDPYTLQSDGKPLGAQEGVMPKACKGLNQLPENHDLCVEQGFPNLNAMRASGESNMDYANFSDVRPDVISPGTTLYRVLDEKANPAGAYWATALPEKKSDWRGNYAVKDSWNDNGYYTEYTVPPGDGLKVWRGTTAGQKYAVSDGKKFYLEGGREQIFISPNTISPEPKKYTNWTDARS</sequence>
<name>A0A266QB92_9GAMM</name>
<accession>A0A266QB92</accession>
<dbReference type="EMBL" id="NHNI01000001">
    <property type="protein sequence ID" value="OZY87153.1"/>
    <property type="molecule type" value="Genomic_DNA"/>
</dbReference>
<evidence type="ECO:0000256" key="1">
    <source>
        <dbReference type="SAM" id="MobiDB-lite"/>
    </source>
</evidence>
<keyword evidence="3" id="KW-1185">Reference proteome</keyword>
<evidence type="ECO:0000313" key="2">
    <source>
        <dbReference type="EMBL" id="OZY87153.1"/>
    </source>
</evidence>
<protein>
    <submittedName>
        <fullName evidence="2">Uncharacterized protein</fullName>
    </submittedName>
</protein>
<dbReference type="AlphaFoldDB" id="A0A266QB92"/>
<dbReference type="RefSeq" id="WP_094984632.1">
    <property type="nucleotide sequence ID" value="NZ_NHNI01000001.1"/>
</dbReference>
<feature type="region of interest" description="Disordered" evidence="1">
    <location>
        <begin position="204"/>
        <end position="264"/>
    </location>
</feature>
<feature type="compositionally biased region" description="Basic and acidic residues" evidence="1">
    <location>
        <begin position="238"/>
        <end position="249"/>
    </location>
</feature>
<proteinExistence type="predicted"/>
<comment type="caution">
    <text evidence="2">The sequence shown here is derived from an EMBL/GenBank/DDBJ whole genome shotgun (WGS) entry which is preliminary data.</text>
</comment>
<evidence type="ECO:0000313" key="3">
    <source>
        <dbReference type="Proteomes" id="UP000216101"/>
    </source>
</evidence>
<reference evidence="3" key="1">
    <citation type="submission" date="2017-05" db="EMBL/GenBank/DDBJ databases">
        <authorList>
            <person name="Barney B.M."/>
        </authorList>
    </citation>
    <scope>NUCLEOTIDE SEQUENCE [LARGE SCALE GENOMIC DNA]</scope>
    <source>
        <strain evidence="3">PSBB022</strain>
    </source>
</reference>
<dbReference type="Proteomes" id="UP000216101">
    <property type="component" value="Unassembled WGS sequence"/>
</dbReference>
<organism evidence="2 3">
    <name type="scientific">Cellvibrio mixtus</name>
    <dbReference type="NCBI Taxonomy" id="39650"/>
    <lineage>
        <taxon>Bacteria</taxon>
        <taxon>Pseudomonadati</taxon>
        <taxon>Pseudomonadota</taxon>
        <taxon>Gammaproteobacteria</taxon>
        <taxon>Cellvibrionales</taxon>
        <taxon>Cellvibrionaceae</taxon>
        <taxon>Cellvibrio</taxon>
    </lineage>
</organism>
<gene>
    <name evidence="2" type="ORF">CBP51_09245</name>
</gene>